<evidence type="ECO:0000313" key="10">
    <source>
        <dbReference type="Proteomes" id="UP001151529"/>
    </source>
</evidence>
<dbReference type="GO" id="GO:0005741">
    <property type="term" value="C:mitochondrial outer membrane"/>
    <property type="evidence" value="ECO:0007669"/>
    <property type="project" value="TreeGrafter"/>
</dbReference>
<reference evidence="8" key="2">
    <citation type="submission" date="2022-11" db="EMBL/GenBank/DDBJ databases">
        <authorList>
            <person name="Hyden B.L."/>
            <person name="Feng K."/>
            <person name="Yates T."/>
            <person name="Jawdy S."/>
            <person name="Smart L.B."/>
            <person name="Muchero W."/>
        </authorList>
    </citation>
    <scope>NUCLEOTIDE SEQUENCE</scope>
    <source>
        <tissue evidence="8">Shoot tip</tissue>
    </source>
</reference>
<evidence type="ECO:0000256" key="1">
    <source>
        <dbReference type="ARBA" id="ARBA00004225"/>
    </source>
</evidence>
<dbReference type="InterPro" id="IPR013946">
    <property type="entry name" value="NCA2-like"/>
</dbReference>
<keyword evidence="10" id="KW-1185">Reference proteome</keyword>
<feature type="compositionally biased region" description="Basic and acidic residues" evidence="6">
    <location>
        <begin position="28"/>
        <end position="43"/>
    </location>
</feature>
<dbReference type="PANTHER" id="PTHR28234">
    <property type="entry name" value="NUCLEAR CONTROL OF ATPASE PROTEIN 2"/>
    <property type="match status" value="1"/>
</dbReference>
<organism evidence="9">
    <name type="scientific">Salix viminalis</name>
    <name type="common">Common osier</name>
    <name type="synonym">Basket willow</name>
    <dbReference type="NCBI Taxonomy" id="40686"/>
    <lineage>
        <taxon>Eukaryota</taxon>
        <taxon>Viridiplantae</taxon>
        <taxon>Streptophyta</taxon>
        <taxon>Embryophyta</taxon>
        <taxon>Tracheophyta</taxon>
        <taxon>Spermatophyta</taxon>
        <taxon>Magnoliopsida</taxon>
        <taxon>eudicotyledons</taxon>
        <taxon>Gunneridae</taxon>
        <taxon>Pentapetalae</taxon>
        <taxon>rosids</taxon>
        <taxon>fabids</taxon>
        <taxon>Malpighiales</taxon>
        <taxon>Salicaceae</taxon>
        <taxon>Saliceae</taxon>
        <taxon>Salix</taxon>
    </lineage>
</organism>
<name>A0A6N2L7G7_SALVM</name>
<evidence type="ECO:0000256" key="5">
    <source>
        <dbReference type="ARBA" id="ARBA00023136"/>
    </source>
</evidence>
<protein>
    <submittedName>
        <fullName evidence="8">NUCLEAR CONTROL OF ATPASE PROTEIN 2</fullName>
    </submittedName>
</protein>
<feature type="region of interest" description="Disordered" evidence="6">
    <location>
        <begin position="1"/>
        <end position="49"/>
    </location>
</feature>
<evidence type="ECO:0000313" key="8">
    <source>
        <dbReference type="EMBL" id="KAJ6670519.1"/>
    </source>
</evidence>
<dbReference type="Pfam" id="PF08637">
    <property type="entry name" value="NCA2"/>
    <property type="match status" value="1"/>
</dbReference>
<proteinExistence type="predicted"/>
<feature type="transmembrane region" description="Helical" evidence="7">
    <location>
        <begin position="510"/>
        <end position="533"/>
    </location>
</feature>
<reference evidence="9" key="1">
    <citation type="submission" date="2019-03" db="EMBL/GenBank/DDBJ databases">
        <authorList>
            <person name="Mank J."/>
            <person name="Almeida P."/>
        </authorList>
    </citation>
    <scope>NUCLEOTIDE SEQUENCE</scope>
    <source>
        <strain evidence="9">78183</strain>
    </source>
</reference>
<keyword evidence="4" id="KW-0496">Mitochondrion</keyword>
<comment type="subcellular location">
    <subcellularLocation>
        <location evidence="1">Mitochondrion membrane</location>
        <topology evidence="1">Multi-pass membrane protein</topology>
    </subcellularLocation>
</comment>
<evidence type="ECO:0000256" key="3">
    <source>
        <dbReference type="ARBA" id="ARBA00022989"/>
    </source>
</evidence>
<dbReference type="Proteomes" id="UP001151529">
    <property type="component" value="Chromosome 9"/>
</dbReference>
<accession>A0A6N2L7G7</accession>
<evidence type="ECO:0000256" key="4">
    <source>
        <dbReference type="ARBA" id="ARBA00023128"/>
    </source>
</evidence>
<evidence type="ECO:0000256" key="2">
    <source>
        <dbReference type="ARBA" id="ARBA00022692"/>
    </source>
</evidence>
<keyword evidence="2 7" id="KW-0812">Transmembrane</keyword>
<evidence type="ECO:0000313" key="9">
    <source>
        <dbReference type="EMBL" id="VFU36398.1"/>
    </source>
</evidence>
<evidence type="ECO:0000256" key="7">
    <source>
        <dbReference type="SAM" id="Phobius"/>
    </source>
</evidence>
<dbReference type="EMBL" id="CAADRP010001113">
    <property type="protein sequence ID" value="VFU36398.1"/>
    <property type="molecule type" value="Genomic_DNA"/>
</dbReference>
<reference evidence="8" key="3">
    <citation type="journal article" date="2023" name="Int. J. Mol. Sci.">
        <title>De Novo Assembly and Annotation of 11 Diverse Shrub Willow (Salix) Genomes Reveals Novel Gene Organization in Sex-Linked Regions.</title>
        <authorList>
            <person name="Hyden B."/>
            <person name="Feng K."/>
            <person name="Yates T.B."/>
            <person name="Jawdy S."/>
            <person name="Cereghino C."/>
            <person name="Smart L.B."/>
            <person name="Muchero W."/>
        </authorList>
    </citation>
    <scope>NUCLEOTIDE SEQUENCE [LARGE SCALE GENOMIC DNA]</scope>
    <source>
        <tissue evidence="8">Shoot tip</tissue>
    </source>
</reference>
<dbReference type="PANTHER" id="PTHR28234:SF1">
    <property type="entry name" value="NUCLEAR CONTROL OF ATPASE PROTEIN 2"/>
    <property type="match status" value="1"/>
</dbReference>
<keyword evidence="5 7" id="KW-0472">Membrane</keyword>
<dbReference type="OrthoDB" id="413313at2759"/>
<dbReference type="AlphaFoldDB" id="A0A6N2L7G7"/>
<keyword evidence="3 7" id="KW-1133">Transmembrane helix</keyword>
<sequence length="645" mass="74946">MLLPRQAAASLQFETNRQKKRKKVVVASREHPSMDLEEHRRENEEEDGTEATKYKGFNLSFYSHHLRNRLAALFPLSFHDSSNFLSKFSSLCFQTGRHVFYPRRRRKAYLPLPLPLPSNTLDSSVVRTESSRVYDVLEDIMGHIFIHLHNIQDHLQFWQPLIEASNARKLYFMIFERGPHAFLGGTAQMLRQSIVDGWSMQHLSQFASAYISERIVILSNLRRAIATFLAEVYMEVDRCGEQLVENPEKSFPPLLAVINNLFSNLEASIGHLHAIRQTGSSVEGSYSFPLVFEKSPKVNQEGSQWTDCEISDAINVIYKNLEKLDSYISVMVSKHQKPSKLSQYWIRHTCSVVGLSFCSLWLLRHSRLMGSPDIDNWIREAKDSTISFFNDHVEQPLLSIRDELFDTFRKRHKGVMEVEEVQLTANSLHRMLLDFSEQTKAQKFPEHASDQEMLEIVMDRYEKELMHPIQNLLKGELAHALLIQVQKLKLDIETAMLELDQILKANEINFAILAALPAFFFSLMLLMLLRAWFKQDTRAEGRGRIARHQRRLLLVEIEKGIVQYQTYVNQGLEKDSQCMFGLVLHCLDRLFHAVEGHAKATGEWQWLRQDIIDLGKPRLQTEYKLIVISRMERVYECLFPSLKRQ</sequence>
<dbReference type="EMBL" id="JAPFFL010000019">
    <property type="protein sequence ID" value="KAJ6670519.1"/>
    <property type="molecule type" value="Genomic_DNA"/>
</dbReference>
<evidence type="ECO:0000256" key="6">
    <source>
        <dbReference type="SAM" id="MobiDB-lite"/>
    </source>
</evidence>
<gene>
    <name evidence="8" type="ORF">OIU85_014398</name>
    <name evidence="9" type="ORF">SVIM_LOCUS182981</name>
</gene>